<dbReference type="EMBL" id="BK032721">
    <property type="protein sequence ID" value="DAF56656.1"/>
    <property type="molecule type" value="Genomic_DNA"/>
</dbReference>
<reference evidence="1" key="1">
    <citation type="journal article" date="2021" name="Proc. Natl. Acad. Sci. U.S.A.">
        <title>A Catalog of Tens of Thousands of Viruses from Human Metagenomes Reveals Hidden Associations with Chronic Diseases.</title>
        <authorList>
            <person name="Tisza M.J."/>
            <person name="Buck C.B."/>
        </authorList>
    </citation>
    <scope>NUCLEOTIDE SEQUENCE</scope>
    <source>
        <strain evidence="1">CtWb16</strain>
    </source>
</reference>
<evidence type="ECO:0008006" key="2">
    <source>
        <dbReference type="Google" id="ProtNLM"/>
    </source>
</evidence>
<protein>
    <recommendedName>
        <fullName evidence="2">YopX protein domain-containing protein</fullName>
    </recommendedName>
</protein>
<organism evidence="1">
    <name type="scientific">Myoviridae sp. ctWb16</name>
    <dbReference type="NCBI Taxonomy" id="2827690"/>
    <lineage>
        <taxon>Viruses</taxon>
        <taxon>Duplodnaviria</taxon>
        <taxon>Heunggongvirae</taxon>
        <taxon>Uroviricota</taxon>
        <taxon>Caudoviricetes</taxon>
    </lineage>
</organism>
<proteinExistence type="predicted"/>
<name>A0A8S5T0L7_9CAUD</name>
<dbReference type="SUPFAM" id="SSF159006">
    <property type="entry name" value="YopX-like"/>
    <property type="match status" value="1"/>
</dbReference>
<evidence type="ECO:0000313" key="1">
    <source>
        <dbReference type="EMBL" id="DAF56656.1"/>
    </source>
</evidence>
<accession>A0A8S5T0L7</accession>
<sequence>MLRKNPVKFRFYDSKEKQLLYPENTPTANDIYYMVDGEQRTIGYLFSHSERFEPNQLVYEDGALAVFENDFIVYIDENGNDTDFESIVREFGEVELLEGYADFDLTSIKYINELGLDFYIGGNVYEV</sequence>